<dbReference type="PANTHER" id="PTHR43394:SF13">
    <property type="entry name" value="ANTIGEN PEPTIDE TRANSPORTER 1"/>
    <property type="match status" value="1"/>
</dbReference>
<dbReference type="SUPFAM" id="SSF52540">
    <property type="entry name" value="P-loop containing nucleoside triphosphate hydrolases"/>
    <property type="match status" value="1"/>
</dbReference>
<dbReference type="PROSITE" id="PS00211">
    <property type="entry name" value="ABC_TRANSPORTER_1"/>
    <property type="match status" value="1"/>
</dbReference>
<sequence>MDFPTNAAATGLSFQSTRRHEGLNSCPRRQFTLQIRLNAQDLTLKMDSKTQIRCPAAYSPRDTALLSVRRKCRKQLKRARAAVVCPSQRTAQDLHFNDRGREENSSVLPSVGHTPVVHTQTDFIRPQCEFALDDRVCNLGASVFVCVMVCALFEHPGTFHPKPGPQEAALSHCCSFMMPSVSMSVGGPVLCVCLDLLLVHALSLAQLSGSSVSHRFFWLWFGGVSRAVLLLLFCFSFPGLPSWMQGFRGLQRGRAVLPLPRLHQPAWALGRPAVEELWGCHSWSRVIQGYAVTALAWLYWSRHVSSLLRASSRSLRSWFRRAPRQAQTDGKVQRLLGYMRPYSWRFAAVLVMVVLSSAGEMAFPQYTGRVADWIMNEEAPDAFTEAITFMALMTVASAVLDHIHTIVQGEVFRAVLKQDISFFQATTTHALPGKLVSRITTDTNDMSEALSEKLSLLMWYSARFAFILFFMVRQSWKLTLLTCMALPIIWVVPELIGHFSQAISTQVQESLAKANQVATETFSNMKTVRSFANEEGETERYKRAWTGPTLSTKKQQLSGPPESEKPGRLSAKMTTLALKVCILYYGGTLVTRGAVSGGDLVSFVLYELQFTSAVEAVMRFYPEVKKAVGASEKIFQYLDRIPEIPPDGTLAPEKLKKDIEFKNVKFSYSGKMDDSSLVLKGASFKLHLGKTNALVGLNGSGKSTCVKLLERFYQPQEGVILLDGEPLQNYKNQYLHEKIAVVNQDCLLFARSVEENIKYGFEKASEAEMKRAAELACAHGFITKLLTGGYNTDAGEKGGQVSGGQKQRIAIARALIRRPQILILDNATSDLDAETEKKVHEAVLSLPHSCTVLLISNKMDVVRRADHIVYLHDGTALEQGNHEQLMELGGHYAGLVDKQNTGFQRQETKDMS</sequence>
<feature type="region of interest" description="Disordered" evidence="11">
    <location>
        <begin position="1"/>
        <end position="25"/>
    </location>
</feature>
<evidence type="ECO:0000256" key="3">
    <source>
        <dbReference type="ARBA" id="ARBA00022448"/>
    </source>
</evidence>
<evidence type="ECO:0000256" key="9">
    <source>
        <dbReference type="ARBA" id="ARBA00022989"/>
    </source>
</evidence>
<dbReference type="GO" id="GO:0005524">
    <property type="term" value="F:ATP binding"/>
    <property type="evidence" value="ECO:0007669"/>
    <property type="project" value="UniProtKB-KW"/>
</dbReference>
<evidence type="ECO:0000256" key="1">
    <source>
        <dbReference type="ARBA" id="ARBA00004127"/>
    </source>
</evidence>
<evidence type="ECO:0000259" key="14">
    <source>
        <dbReference type="PROSITE" id="PS50929"/>
    </source>
</evidence>
<name>A0AAW0N9A4_9GOBI</name>
<proteinExistence type="inferred from homology"/>
<evidence type="ECO:0000259" key="13">
    <source>
        <dbReference type="PROSITE" id="PS50893"/>
    </source>
</evidence>
<dbReference type="PROSITE" id="PS50893">
    <property type="entry name" value="ABC_TRANSPORTER_2"/>
    <property type="match status" value="1"/>
</dbReference>
<evidence type="ECO:0000256" key="8">
    <source>
        <dbReference type="ARBA" id="ARBA00022967"/>
    </source>
</evidence>
<dbReference type="Gene3D" id="1.20.1560.10">
    <property type="entry name" value="ABC transporter type 1, transmembrane domain"/>
    <property type="match status" value="1"/>
</dbReference>
<gene>
    <name evidence="15" type="ORF">WMY93_026208</name>
</gene>
<keyword evidence="3" id="KW-0813">Transport</keyword>
<dbReference type="SUPFAM" id="SSF90123">
    <property type="entry name" value="ABC transporter transmembrane region"/>
    <property type="match status" value="1"/>
</dbReference>
<evidence type="ECO:0000256" key="12">
    <source>
        <dbReference type="SAM" id="Phobius"/>
    </source>
</evidence>
<dbReference type="Gene3D" id="3.40.50.300">
    <property type="entry name" value="P-loop containing nucleotide triphosphate hydrolases"/>
    <property type="match status" value="1"/>
</dbReference>
<dbReference type="AlphaFoldDB" id="A0AAW0N9A4"/>
<keyword evidence="10 12" id="KW-0472">Membrane</keyword>
<keyword evidence="7" id="KW-0571">Peptide transport</keyword>
<dbReference type="InterPro" id="IPR003439">
    <property type="entry name" value="ABC_transporter-like_ATP-bd"/>
</dbReference>
<dbReference type="GO" id="GO:0016887">
    <property type="term" value="F:ATP hydrolysis activity"/>
    <property type="evidence" value="ECO:0007669"/>
    <property type="project" value="InterPro"/>
</dbReference>
<dbReference type="Pfam" id="PF00005">
    <property type="entry name" value="ABC_tran"/>
    <property type="match status" value="1"/>
</dbReference>
<comment type="similarity">
    <text evidence="2">Belongs to the ABC transporter superfamily. ABCB family. MHC peptide exporter (TC 3.A.1.209) subfamily.</text>
</comment>
<keyword evidence="4 12" id="KW-0812">Transmembrane</keyword>
<dbReference type="EMBL" id="JBBPFD010000019">
    <property type="protein sequence ID" value="KAK7886587.1"/>
    <property type="molecule type" value="Genomic_DNA"/>
</dbReference>
<dbReference type="InterPro" id="IPR011527">
    <property type="entry name" value="ABC1_TM_dom"/>
</dbReference>
<dbReference type="InterPro" id="IPR039421">
    <property type="entry name" value="Type_1_exporter"/>
</dbReference>
<keyword evidence="8" id="KW-1278">Translocase</keyword>
<organism evidence="15 16">
    <name type="scientific">Mugilogobius chulae</name>
    <name type="common">yellowstripe goby</name>
    <dbReference type="NCBI Taxonomy" id="88201"/>
    <lineage>
        <taxon>Eukaryota</taxon>
        <taxon>Metazoa</taxon>
        <taxon>Chordata</taxon>
        <taxon>Craniata</taxon>
        <taxon>Vertebrata</taxon>
        <taxon>Euteleostomi</taxon>
        <taxon>Actinopterygii</taxon>
        <taxon>Neopterygii</taxon>
        <taxon>Teleostei</taxon>
        <taxon>Neoteleostei</taxon>
        <taxon>Acanthomorphata</taxon>
        <taxon>Gobiaria</taxon>
        <taxon>Gobiiformes</taxon>
        <taxon>Gobioidei</taxon>
        <taxon>Gobiidae</taxon>
        <taxon>Gobionellinae</taxon>
        <taxon>Mugilogobius</taxon>
    </lineage>
</organism>
<dbReference type="GO" id="GO:0015421">
    <property type="term" value="F:ABC-type oligopeptide transporter activity"/>
    <property type="evidence" value="ECO:0007669"/>
    <property type="project" value="TreeGrafter"/>
</dbReference>
<evidence type="ECO:0000256" key="7">
    <source>
        <dbReference type="ARBA" id="ARBA00022856"/>
    </source>
</evidence>
<accession>A0AAW0N9A4</accession>
<keyword evidence="16" id="KW-1185">Reference proteome</keyword>
<dbReference type="PRINTS" id="PR01896">
    <property type="entry name" value="TAP1PROTEIN"/>
</dbReference>
<evidence type="ECO:0000313" key="15">
    <source>
        <dbReference type="EMBL" id="KAK7886587.1"/>
    </source>
</evidence>
<evidence type="ECO:0000256" key="5">
    <source>
        <dbReference type="ARBA" id="ARBA00022741"/>
    </source>
</evidence>
<keyword evidence="9 12" id="KW-1133">Transmembrane helix</keyword>
<evidence type="ECO:0000256" key="4">
    <source>
        <dbReference type="ARBA" id="ARBA00022692"/>
    </source>
</evidence>
<keyword evidence="7" id="KW-0653">Protein transport</keyword>
<dbReference type="PROSITE" id="PS50929">
    <property type="entry name" value="ABC_TM1F"/>
    <property type="match status" value="1"/>
</dbReference>
<dbReference type="GO" id="GO:0012505">
    <property type="term" value="C:endomembrane system"/>
    <property type="evidence" value="ECO:0007669"/>
    <property type="project" value="UniProtKB-SubCell"/>
</dbReference>
<evidence type="ECO:0000256" key="10">
    <source>
        <dbReference type="ARBA" id="ARBA00023136"/>
    </source>
</evidence>
<dbReference type="SMART" id="SM00382">
    <property type="entry name" value="AAA"/>
    <property type="match status" value="1"/>
</dbReference>
<keyword evidence="5" id="KW-0547">Nucleotide-binding</keyword>
<dbReference type="InterPro" id="IPR036640">
    <property type="entry name" value="ABC1_TM_sf"/>
</dbReference>
<reference evidence="16" key="1">
    <citation type="submission" date="2024-04" db="EMBL/GenBank/DDBJ databases">
        <title>Salinicola lusitanus LLJ914,a marine bacterium isolated from the Okinawa Trough.</title>
        <authorList>
            <person name="Li J."/>
        </authorList>
    </citation>
    <scope>NUCLEOTIDE SEQUENCE [LARGE SCALE GENOMIC DNA]</scope>
</reference>
<dbReference type="InterPro" id="IPR017871">
    <property type="entry name" value="ABC_transporter-like_CS"/>
</dbReference>
<comment type="caution">
    <text evidence="15">The sequence shown here is derived from an EMBL/GenBank/DDBJ whole genome shotgun (WGS) entry which is preliminary data.</text>
</comment>
<dbReference type="PANTHER" id="PTHR43394">
    <property type="entry name" value="ATP-DEPENDENT PERMEASE MDL1, MITOCHONDRIAL"/>
    <property type="match status" value="1"/>
</dbReference>
<dbReference type="Pfam" id="PF00664">
    <property type="entry name" value="ABC_membrane"/>
    <property type="match status" value="1"/>
</dbReference>
<dbReference type="Proteomes" id="UP001460270">
    <property type="component" value="Unassembled WGS sequence"/>
</dbReference>
<evidence type="ECO:0000256" key="6">
    <source>
        <dbReference type="ARBA" id="ARBA00022840"/>
    </source>
</evidence>
<evidence type="ECO:0000256" key="11">
    <source>
        <dbReference type="SAM" id="MobiDB-lite"/>
    </source>
</evidence>
<dbReference type="InterPro" id="IPR003593">
    <property type="entry name" value="AAA+_ATPase"/>
</dbReference>
<keyword evidence="6" id="KW-0067">ATP-binding</keyword>
<dbReference type="GO" id="GO:0016020">
    <property type="term" value="C:membrane"/>
    <property type="evidence" value="ECO:0007669"/>
    <property type="project" value="InterPro"/>
</dbReference>
<evidence type="ECO:0000256" key="2">
    <source>
        <dbReference type="ARBA" id="ARBA00006493"/>
    </source>
</evidence>
<feature type="transmembrane region" description="Helical" evidence="12">
    <location>
        <begin position="185"/>
        <end position="205"/>
    </location>
</feature>
<feature type="domain" description="ABC transmembrane type-1" evidence="14">
    <location>
        <begin position="347"/>
        <end position="626"/>
    </location>
</feature>
<protein>
    <recommendedName>
        <fullName evidence="17">Antigen peptide transporter 1</fullName>
    </recommendedName>
</protein>
<evidence type="ECO:0000313" key="16">
    <source>
        <dbReference type="Proteomes" id="UP001460270"/>
    </source>
</evidence>
<dbReference type="InterPro" id="IPR027417">
    <property type="entry name" value="P-loop_NTPase"/>
</dbReference>
<evidence type="ECO:0008006" key="17">
    <source>
        <dbReference type="Google" id="ProtNLM"/>
    </source>
</evidence>
<feature type="transmembrane region" description="Helical" evidence="12">
    <location>
        <begin position="217"/>
        <end position="240"/>
    </location>
</feature>
<feature type="domain" description="ABC transporter" evidence="13">
    <location>
        <begin position="659"/>
        <end position="898"/>
    </location>
</feature>
<dbReference type="FunFam" id="3.40.50.300:FF:000140">
    <property type="entry name" value="Lipid A export ATP-binding/permease protein MsbA"/>
    <property type="match status" value="1"/>
</dbReference>
<comment type="subcellular location">
    <subcellularLocation>
        <location evidence="1">Endomembrane system</location>
        <topology evidence="1">Multi-pass membrane protein</topology>
    </subcellularLocation>
</comment>